<sequence length="380" mass="42754">MVTKDKDGTRFVLTKPMSLDEDPDVYQAPNLVRRILSLFVNVRPGSDLTNFQLPPLFNIPKSHLQCFGESVYCVGKDLLHKCNIAESSQDRFICMVAWSISTARPSVFGVAPYNPVLGETHHVSRGNLNVLLEQVSHHPPVTALHATDKEENIEMIWCQNPVPKFYGTKVEAEVQGIRQLKLLNHGETYVMNSPSLLIRFLPPGLDWVGKVKIQCQQTGLEAELCYLSNSFLGRRGSHSIKGRIYHSSSLNTLYEIEGHWNSTVTMKDVNNGKKTVIYNAKEVISGLKTPIVKDPQGVLPSESAAVWSSVSEGILSKNWEKAREAKKSIEEKQRELVKDRNSKGQTWIPKYFNLSYTKECVWDCSPTQKWVPPAPIVVPL</sequence>
<evidence type="ECO:0000256" key="2">
    <source>
        <dbReference type="ARBA" id="ARBA00008842"/>
    </source>
</evidence>
<evidence type="ECO:0008006" key="8">
    <source>
        <dbReference type="Google" id="ProtNLM"/>
    </source>
</evidence>
<dbReference type="Gene3D" id="2.40.160.120">
    <property type="match status" value="1"/>
</dbReference>
<dbReference type="GO" id="GO:0005829">
    <property type="term" value="C:cytosol"/>
    <property type="evidence" value="ECO:0000318"/>
    <property type="project" value="GO_Central"/>
</dbReference>
<dbReference type="STRING" id="3983.A0A2C9VM34"/>
<dbReference type="GO" id="GO:0016020">
    <property type="term" value="C:membrane"/>
    <property type="evidence" value="ECO:0000318"/>
    <property type="project" value="GO_Central"/>
</dbReference>
<keyword evidence="3" id="KW-0813">Transport</keyword>
<dbReference type="EMBL" id="CM004392">
    <property type="protein sequence ID" value="OAY46706.1"/>
    <property type="molecule type" value="Genomic_DNA"/>
</dbReference>
<dbReference type="FunFam" id="3.30.70.3490:FF:000007">
    <property type="entry name" value="Oxysterol-binding protein-related protein 4B"/>
    <property type="match status" value="1"/>
</dbReference>
<comment type="function">
    <text evidence="1">May be involved in the transport of sterols.</text>
</comment>
<evidence type="ECO:0000256" key="1">
    <source>
        <dbReference type="ARBA" id="ARBA00003361"/>
    </source>
</evidence>
<accession>A0A2C9VM34</accession>
<dbReference type="PANTHER" id="PTHR10972:SF102">
    <property type="entry name" value="OXYSTEROL-BINDING PROTEIN"/>
    <property type="match status" value="1"/>
</dbReference>
<dbReference type="PROSITE" id="PS01013">
    <property type="entry name" value="OSBP"/>
    <property type="match status" value="1"/>
</dbReference>
<dbReference type="AlphaFoldDB" id="A0A2C9VM34"/>
<dbReference type="InterPro" id="IPR037239">
    <property type="entry name" value="OSBP_sf"/>
</dbReference>
<dbReference type="Gramene" id="Manes.06G020500.1.v8.1">
    <property type="protein sequence ID" value="Manes.06G020500.1.v8.1.CDS"/>
    <property type="gene ID" value="Manes.06G020500.v8.1"/>
</dbReference>
<evidence type="ECO:0000256" key="5">
    <source>
        <dbReference type="RuleBase" id="RU003844"/>
    </source>
</evidence>
<keyword evidence="4" id="KW-0446">Lipid-binding</keyword>
<keyword evidence="3" id="KW-0445">Lipid transport</keyword>
<dbReference type="InterPro" id="IPR000648">
    <property type="entry name" value="Oxysterol-bd"/>
</dbReference>
<evidence type="ECO:0000256" key="3">
    <source>
        <dbReference type="ARBA" id="ARBA00023055"/>
    </source>
</evidence>
<comment type="similarity">
    <text evidence="2 5">Belongs to the OSBP family.</text>
</comment>
<dbReference type="SUPFAM" id="SSF144000">
    <property type="entry name" value="Oxysterol-binding protein-like"/>
    <property type="match status" value="1"/>
</dbReference>
<dbReference type="PANTHER" id="PTHR10972">
    <property type="entry name" value="OXYSTEROL-BINDING PROTEIN-RELATED"/>
    <property type="match status" value="1"/>
</dbReference>
<keyword evidence="7" id="KW-1185">Reference proteome</keyword>
<comment type="caution">
    <text evidence="6">The sequence shown here is derived from an EMBL/GenBank/DDBJ whole genome shotgun (WGS) entry which is preliminary data.</text>
</comment>
<reference evidence="7" key="1">
    <citation type="journal article" date="2016" name="Nat. Biotechnol.">
        <title>Sequencing wild and cultivated cassava and related species reveals extensive interspecific hybridization and genetic diversity.</title>
        <authorList>
            <person name="Bredeson J.V."/>
            <person name="Lyons J.B."/>
            <person name="Prochnik S.E."/>
            <person name="Wu G.A."/>
            <person name="Ha C.M."/>
            <person name="Edsinger-Gonzales E."/>
            <person name="Grimwood J."/>
            <person name="Schmutz J."/>
            <person name="Rabbi I.Y."/>
            <person name="Egesi C."/>
            <person name="Nauluvula P."/>
            <person name="Lebot V."/>
            <person name="Ndunguru J."/>
            <person name="Mkamilo G."/>
            <person name="Bart R.S."/>
            <person name="Setter T.L."/>
            <person name="Gleadow R.M."/>
            <person name="Kulakow P."/>
            <person name="Ferguson M.E."/>
            <person name="Rounsley S."/>
            <person name="Rokhsar D.S."/>
        </authorList>
    </citation>
    <scope>NUCLEOTIDE SEQUENCE [LARGE SCALE GENOMIC DNA]</scope>
    <source>
        <strain evidence="7">cv. AM560-2</strain>
    </source>
</reference>
<dbReference type="Pfam" id="PF01237">
    <property type="entry name" value="Oxysterol_BP"/>
    <property type="match status" value="1"/>
</dbReference>
<dbReference type="GO" id="GO:0006869">
    <property type="term" value="P:lipid transport"/>
    <property type="evidence" value="ECO:0007669"/>
    <property type="project" value="UniProtKB-KW"/>
</dbReference>
<dbReference type="Gene3D" id="3.30.70.3490">
    <property type="match status" value="1"/>
</dbReference>
<evidence type="ECO:0000313" key="6">
    <source>
        <dbReference type="EMBL" id="OAY46706.1"/>
    </source>
</evidence>
<dbReference type="InterPro" id="IPR018494">
    <property type="entry name" value="Oxysterol-bd_CS"/>
</dbReference>
<name>A0A2C9VM34_MANES</name>
<gene>
    <name evidence="6" type="ORF">MANES_06G020500v8</name>
</gene>
<dbReference type="FunFam" id="2.40.160.120:FF:000011">
    <property type="entry name" value="Oxysterol-binding protein-related protein 4C"/>
    <property type="match status" value="1"/>
</dbReference>
<dbReference type="GO" id="GO:0032934">
    <property type="term" value="F:sterol binding"/>
    <property type="evidence" value="ECO:0000318"/>
    <property type="project" value="GO_Central"/>
</dbReference>
<proteinExistence type="inferred from homology"/>
<evidence type="ECO:0000256" key="4">
    <source>
        <dbReference type="ARBA" id="ARBA00023121"/>
    </source>
</evidence>
<protein>
    <recommendedName>
        <fullName evidence="8">Oxysterol-binding protein</fullName>
    </recommendedName>
</protein>
<dbReference type="Proteomes" id="UP000091857">
    <property type="component" value="Chromosome 6"/>
</dbReference>
<organism evidence="6 7">
    <name type="scientific">Manihot esculenta</name>
    <name type="common">Cassava</name>
    <name type="synonym">Jatropha manihot</name>
    <dbReference type="NCBI Taxonomy" id="3983"/>
    <lineage>
        <taxon>Eukaryota</taxon>
        <taxon>Viridiplantae</taxon>
        <taxon>Streptophyta</taxon>
        <taxon>Embryophyta</taxon>
        <taxon>Tracheophyta</taxon>
        <taxon>Spermatophyta</taxon>
        <taxon>Magnoliopsida</taxon>
        <taxon>eudicotyledons</taxon>
        <taxon>Gunneridae</taxon>
        <taxon>Pentapetalae</taxon>
        <taxon>rosids</taxon>
        <taxon>fabids</taxon>
        <taxon>Malpighiales</taxon>
        <taxon>Euphorbiaceae</taxon>
        <taxon>Crotonoideae</taxon>
        <taxon>Manihoteae</taxon>
        <taxon>Manihot</taxon>
    </lineage>
</organism>
<evidence type="ECO:0000313" key="7">
    <source>
        <dbReference type="Proteomes" id="UP000091857"/>
    </source>
</evidence>
<dbReference type="OrthoDB" id="14833at2759"/>